<sequence>MTAPPLPAGLTSRPLTPADLDATFAVYADAELADCGELMIEPEDIESDWERASFDLSTQSVGVFDGERLVGAAEVFGARRADGAVHTAYGNRGIGSWLAAWTEDLARREGGSRVGQSRFAGGGGDRLLRGRGYREIWTSWVLEVPAATPIEPQSLPPGYELRTFVPGQDEDIAYRLIEDAFNEWPDRTPQTYADWQPRTLGRRGFEPWQVRFAVDGDRTPVAVACTILDVANCAHVDQIAVRADRRGLGLARALLVDAFENGRVRGAIRSDLSTDSRTGALGLYLRVGMTITQTWHHLGLDL</sequence>
<accession>A0ABP4WRU9</accession>
<evidence type="ECO:0000313" key="4">
    <source>
        <dbReference type="EMBL" id="GAA1758456.1"/>
    </source>
</evidence>
<gene>
    <name evidence="4" type="ORF">GCM10009810_17550</name>
</gene>
<dbReference type="Pfam" id="PF00583">
    <property type="entry name" value="Acetyltransf_1"/>
    <property type="match status" value="1"/>
</dbReference>
<name>A0ABP4WRU9_9MICO</name>
<keyword evidence="5" id="KW-1185">Reference proteome</keyword>
<feature type="domain" description="N-acetyltransferase" evidence="3">
    <location>
        <begin position="159"/>
        <end position="302"/>
    </location>
</feature>
<comment type="caution">
    <text evidence="4">The sequence shown here is derived from an EMBL/GenBank/DDBJ whole genome shotgun (WGS) entry which is preliminary data.</text>
</comment>
<dbReference type="Gene3D" id="3.40.630.30">
    <property type="match status" value="1"/>
</dbReference>
<dbReference type="InterPro" id="IPR050832">
    <property type="entry name" value="Bact_Acetyltransf"/>
</dbReference>
<dbReference type="InterPro" id="IPR000182">
    <property type="entry name" value="GNAT_dom"/>
</dbReference>
<evidence type="ECO:0000259" key="3">
    <source>
        <dbReference type="PROSITE" id="PS51186"/>
    </source>
</evidence>
<dbReference type="RefSeq" id="WP_344064934.1">
    <property type="nucleotide sequence ID" value="NZ_BAAAPN010000044.1"/>
</dbReference>
<evidence type="ECO:0000313" key="5">
    <source>
        <dbReference type="Proteomes" id="UP001501475"/>
    </source>
</evidence>
<protein>
    <recommendedName>
        <fullName evidence="3">N-acetyltransferase domain-containing protein</fullName>
    </recommendedName>
</protein>
<reference evidence="5" key="1">
    <citation type="journal article" date="2019" name="Int. J. Syst. Evol. Microbiol.">
        <title>The Global Catalogue of Microorganisms (GCM) 10K type strain sequencing project: providing services to taxonomists for standard genome sequencing and annotation.</title>
        <authorList>
            <consortium name="The Broad Institute Genomics Platform"/>
            <consortium name="The Broad Institute Genome Sequencing Center for Infectious Disease"/>
            <person name="Wu L."/>
            <person name="Ma J."/>
        </authorList>
    </citation>
    <scope>NUCLEOTIDE SEQUENCE [LARGE SCALE GENOMIC DNA]</scope>
    <source>
        <strain evidence="5">JCM 15591</strain>
    </source>
</reference>
<evidence type="ECO:0000256" key="1">
    <source>
        <dbReference type="ARBA" id="ARBA00022679"/>
    </source>
</evidence>
<feature type="domain" description="N-acetyltransferase" evidence="3">
    <location>
        <begin position="10"/>
        <end position="151"/>
    </location>
</feature>
<keyword evidence="2" id="KW-0012">Acyltransferase</keyword>
<organism evidence="4 5">
    <name type="scientific">Nostocoides vanveenii</name>
    <dbReference type="NCBI Taxonomy" id="330835"/>
    <lineage>
        <taxon>Bacteria</taxon>
        <taxon>Bacillati</taxon>
        <taxon>Actinomycetota</taxon>
        <taxon>Actinomycetes</taxon>
        <taxon>Micrococcales</taxon>
        <taxon>Intrasporangiaceae</taxon>
        <taxon>Nostocoides</taxon>
    </lineage>
</organism>
<dbReference type="EMBL" id="BAAAPN010000044">
    <property type="protein sequence ID" value="GAA1758456.1"/>
    <property type="molecule type" value="Genomic_DNA"/>
</dbReference>
<dbReference type="InterPro" id="IPR016181">
    <property type="entry name" value="Acyl_CoA_acyltransferase"/>
</dbReference>
<dbReference type="PROSITE" id="PS51186">
    <property type="entry name" value="GNAT"/>
    <property type="match status" value="2"/>
</dbReference>
<keyword evidence="1" id="KW-0808">Transferase</keyword>
<dbReference type="SUPFAM" id="SSF55729">
    <property type="entry name" value="Acyl-CoA N-acyltransferases (Nat)"/>
    <property type="match status" value="2"/>
</dbReference>
<proteinExistence type="predicted"/>
<dbReference type="Proteomes" id="UP001501475">
    <property type="component" value="Unassembled WGS sequence"/>
</dbReference>
<evidence type="ECO:0000256" key="2">
    <source>
        <dbReference type="ARBA" id="ARBA00023315"/>
    </source>
</evidence>
<dbReference type="PANTHER" id="PTHR43877:SF2">
    <property type="entry name" value="AMINOALKYLPHOSPHONATE N-ACETYLTRANSFERASE-RELATED"/>
    <property type="match status" value="1"/>
</dbReference>
<dbReference type="CDD" id="cd04301">
    <property type="entry name" value="NAT_SF"/>
    <property type="match status" value="2"/>
</dbReference>
<dbReference type="PANTHER" id="PTHR43877">
    <property type="entry name" value="AMINOALKYLPHOSPHONATE N-ACETYLTRANSFERASE-RELATED-RELATED"/>
    <property type="match status" value="1"/>
</dbReference>